<dbReference type="Gene3D" id="3.80.10.10">
    <property type="entry name" value="Ribonuclease Inhibitor"/>
    <property type="match status" value="9"/>
</dbReference>
<dbReference type="Pfam" id="PF23286">
    <property type="entry name" value="LRR_13"/>
    <property type="match status" value="1"/>
</dbReference>
<evidence type="ECO:0000313" key="5">
    <source>
        <dbReference type="EMBL" id="RXH97782.1"/>
    </source>
</evidence>
<dbReference type="SUPFAM" id="SSF52047">
    <property type="entry name" value="RNI-like"/>
    <property type="match status" value="1"/>
</dbReference>
<gene>
    <name evidence="5" type="ORF">DVH24_010107</name>
</gene>
<keyword evidence="6" id="KW-1185">Reference proteome</keyword>
<reference evidence="5 6" key="1">
    <citation type="submission" date="2018-10" db="EMBL/GenBank/DDBJ databases">
        <title>A high-quality apple genome assembly.</title>
        <authorList>
            <person name="Hu J."/>
        </authorList>
    </citation>
    <scope>NUCLEOTIDE SEQUENCE [LARGE SCALE GENOMIC DNA]</scope>
    <source>
        <strain evidence="6">cv. HFTH1</strain>
        <tissue evidence="5">Young leaf</tissue>
    </source>
</reference>
<dbReference type="SUPFAM" id="SSF52058">
    <property type="entry name" value="L domain-like"/>
    <property type="match status" value="5"/>
</dbReference>
<accession>A0A498JWB6</accession>
<dbReference type="EMBL" id="RDQH01000331">
    <property type="protein sequence ID" value="RXH97782.1"/>
    <property type="molecule type" value="Genomic_DNA"/>
</dbReference>
<feature type="domain" description="Disease resistance protein RPS4B/Roq1-like leucine-rich repeats" evidence="4">
    <location>
        <begin position="1238"/>
        <end position="1427"/>
    </location>
</feature>
<dbReference type="Pfam" id="PF07725">
    <property type="entry name" value="LRR_3"/>
    <property type="match status" value="1"/>
</dbReference>
<dbReference type="InterPro" id="IPR058546">
    <property type="entry name" value="RPS4B/Roq1-like_LRR"/>
</dbReference>
<organism evidence="5 6">
    <name type="scientific">Malus domestica</name>
    <name type="common">Apple</name>
    <name type="synonym">Pyrus malus</name>
    <dbReference type="NCBI Taxonomy" id="3750"/>
    <lineage>
        <taxon>Eukaryota</taxon>
        <taxon>Viridiplantae</taxon>
        <taxon>Streptophyta</taxon>
        <taxon>Embryophyta</taxon>
        <taxon>Tracheophyta</taxon>
        <taxon>Spermatophyta</taxon>
        <taxon>Magnoliopsida</taxon>
        <taxon>eudicotyledons</taxon>
        <taxon>Gunneridae</taxon>
        <taxon>Pentapetalae</taxon>
        <taxon>rosids</taxon>
        <taxon>fabids</taxon>
        <taxon>Rosales</taxon>
        <taxon>Rosaceae</taxon>
        <taxon>Amygdaloideae</taxon>
        <taxon>Maleae</taxon>
        <taxon>Malus</taxon>
    </lineage>
</organism>
<dbReference type="InterPro" id="IPR006553">
    <property type="entry name" value="Leu-rich_rpt_Cys-con_subtyp"/>
</dbReference>
<sequence>MSNLKMLIVDNFQIFDHNRDCKLNMSLDLPDSLRYIYWPEYPLESLSANFSPENLVELHMPYSRVKKLWKEDQRLVNLEVIDVAWSKNLIEVPNLSRSPKIVHIDLPGCDKLVEIPRYFRDLDKLIHIDLGHCTSLKYLSEMAGNIKYLNLEGSGIKELPESVWSNEHISYLDISHCKDLQKLPSNKCNLKVSGCFKVDGCTSLGEFSELPRDISKLSLVGCKRLVSLPTNICKLKCLEELNLSECSKLQNFPEILEPMEHLKSLNLSSTAIEELHSSIEFFPALKRLTLSHCQRLSSIPKSICKLKYLEKLNLSCCSKLENFPEILEPMKHLEYLNLSETSVQELHSSIEFLPALKNIELKGCKRLSSIPKSICKLKYLEELDLSYCYELESFPEILEPMEHLKSLNLRGTAVRELHSSIKFLHALKRIELQGCESLSSIPKGICKLKYLERLDLSECSELENFPEIMEPMEHLESLYLSGTTVEELHSSIEFLPALKEIRLRDCERLSIIPKSICKLKYLKGLDLSRCSELENFPEIMEPMEHLESLNLSETTVEELHSSIEFLPALKEIRLRDCKRFSSIPKSICKLKYLEELDLSCCSKLENFPEILEPMEHLKSLNLSATMVEELHSSIKFLPVLKKVKLGGCKRLSSIPKSICKLKYLEELDLSYCYELENFPEILEPMEHLEFLNLSGTASLNLSGTAVKELPLSIEFLPALTYIQLCGCKRLSSIPTSICKLKYLKELDLSYCSELESFPEILEPMEHLGSLNLSGTTVEELHSSIEFLPALKEIRLRDCKRLSSIPKSICKLKYLEELDLSCCSQLENFPENLEPMEHLKSLNLSGTIVTELHSLIKFLPVLKRIQLRGCERLSSIPKNICKFKYLEELDLSYCSQLENFPEILEPMEHLKSLNFSGTAVKELHSLIKFLPALKRIQLRGCERLSSIPKSICKLKYLEELDLSCCSELENFPEIMEPMEHLKFLNLSGTAVQELHSSIKFLPALRRIQLRACQSLSIMPKNICKLKYLVELDLSYCFQLENFPEFLELMEHLKSLNLSGTAVKKLPSSIEFLLGLKIIQLQGCKRLSSIPKNICKLKYLEELNLSCCSELENFPEILEPMEHLKSLNLSGTAVKELPLSIEFLPALTYIQLCGCKKLSSIPKSICKLKYLKELDLSYCSELESFPEIMEPMEHLKFLNLSGTAVQELHSSIEFLLALKEIQLQDCKRLSSIPKSICKLKYLEKLDLSCCSKLENFPEILEPMEHLKSLNLSETTVKELHSSIEFLPALKEIRLGDCKRLPSSQEQIDDLIKAYNYHTKHFVHFDCCRELEKLPSSSVGFLSLEKLNLSYSGILEIPNGLVCSTLFQCLSLSGTKIRSIAASIKQASRLSVLGLVGCQRLQFLPELPVLCTVKAHDCKLLKIVSSLRTALMLDEAHIRTMQVGTTAPSECHPWPLVIFVCAGKEIPNMFRYQNEGFSVNIKLRQIGSLVFSLFTVVSGIRSRFCLVRANFNVKFMGESHKMFTITSNITCMCGMRSSEMKR</sequence>
<dbReference type="InterPro" id="IPR003591">
    <property type="entry name" value="Leu-rich_rpt_typical-subtyp"/>
</dbReference>
<dbReference type="InterPro" id="IPR032675">
    <property type="entry name" value="LRR_dom_sf"/>
</dbReference>
<evidence type="ECO:0000313" key="6">
    <source>
        <dbReference type="Proteomes" id="UP000290289"/>
    </source>
</evidence>
<comment type="caution">
    <text evidence="5">The sequence shown here is derived from an EMBL/GenBank/DDBJ whole genome shotgun (WGS) entry which is preliminary data.</text>
</comment>
<evidence type="ECO:0000256" key="3">
    <source>
        <dbReference type="ARBA" id="ARBA00022821"/>
    </source>
</evidence>
<protein>
    <recommendedName>
        <fullName evidence="4">Disease resistance protein RPS4B/Roq1-like leucine-rich repeats domain-containing protein</fullName>
    </recommendedName>
</protein>
<name>A0A498JWB6_MALDO</name>
<keyword evidence="1" id="KW-0433">Leucine-rich repeat</keyword>
<evidence type="ECO:0000256" key="2">
    <source>
        <dbReference type="ARBA" id="ARBA00022737"/>
    </source>
</evidence>
<evidence type="ECO:0000259" key="4">
    <source>
        <dbReference type="Pfam" id="PF23286"/>
    </source>
</evidence>
<proteinExistence type="predicted"/>
<keyword evidence="2" id="KW-0677">Repeat</keyword>
<dbReference type="PANTHER" id="PTHR47186">
    <property type="entry name" value="LEUCINE-RICH REPEAT-CONTAINING PROTEIN 57"/>
    <property type="match status" value="1"/>
</dbReference>
<keyword evidence="3" id="KW-0611">Plant defense</keyword>
<evidence type="ECO:0000256" key="1">
    <source>
        <dbReference type="ARBA" id="ARBA00022614"/>
    </source>
</evidence>
<dbReference type="SMART" id="SM00369">
    <property type="entry name" value="LRR_TYP"/>
    <property type="match status" value="13"/>
</dbReference>
<dbReference type="SMART" id="SM00367">
    <property type="entry name" value="LRR_CC"/>
    <property type="match status" value="12"/>
</dbReference>
<dbReference type="InterPro" id="IPR011713">
    <property type="entry name" value="Leu-rich_rpt_3"/>
</dbReference>
<dbReference type="PANTHER" id="PTHR47186:SF63">
    <property type="entry name" value="C-JID DOMAIN-CONTAINING PROTEIN"/>
    <property type="match status" value="1"/>
</dbReference>
<dbReference type="Proteomes" id="UP000290289">
    <property type="component" value="Chromosome 5"/>
</dbReference>